<name>A0A386HNZ8_9BACT</name>
<reference evidence="1 2" key="1">
    <citation type="submission" date="2018-09" db="EMBL/GenBank/DDBJ databases">
        <title>Arachidicoccus sp. nov., a bacterium isolated from soil.</title>
        <authorList>
            <person name="Weon H.-Y."/>
            <person name="Kwon S.-W."/>
            <person name="Lee S.A."/>
        </authorList>
    </citation>
    <scope>NUCLEOTIDE SEQUENCE [LARGE SCALE GENOMIC DNA]</scope>
    <source>
        <strain evidence="1 2">KIS59-12</strain>
    </source>
</reference>
<evidence type="ECO:0008006" key="3">
    <source>
        <dbReference type="Google" id="ProtNLM"/>
    </source>
</evidence>
<dbReference type="Proteomes" id="UP000266118">
    <property type="component" value="Chromosome"/>
</dbReference>
<proteinExistence type="predicted"/>
<evidence type="ECO:0000313" key="1">
    <source>
        <dbReference type="EMBL" id="AYD47220.1"/>
    </source>
</evidence>
<dbReference type="AlphaFoldDB" id="A0A386HNZ8"/>
<dbReference type="RefSeq" id="WP_119986097.1">
    <property type="nucleotide sequence ID" value="NZ_CP032489.1"/>
</dbReference>
<evidence type="ECO:0000313" key="2">
    <source>
        <dbReference type="Proteomes" id="UP000266118"/>
    </source>
</evidence>
<sequence length="75" mass="8386">MRKLFFFAIMLITFASCQTDVSEVSLSLKKEVKTGILHSLFSNSSKNSSDSSASQPSINHFNFFLKDGFARKFGL</sequence>
<dbReference type="PROSITE" id="PS51257">
    <property type="entry name" value="PROKAR_LIPOPROTEIN"/>
    <property type="match status" value="1"/>
</dbReference>
<gene>
    <name evidence="1" type="ORF">D6B99_06090</name>
</gene>
<keyword evidence="2" id="KW-1185">Reference proteome</keyword>
<accession>A0A386HNZ8</accession>
<dbReference type="EMBL" id="CP032489">
    <property type="protein sequence ID" value="AYD47220.1"/>
    <property type="molecule type" value="Genomic_DNA"/>
</dbReference>
<dbReference type="KEGG" id="ark:D6B99_06090"/>
<protein>
    <recommendedName>
        <fullName evidence="3">Lipoprotein</fullName>
    </recommendedName>
</protein>
<organism evidence="1 2">
    <name type="scientific">Arachidicoccus soli</name>
    <dbReference type="NCBI Taxonomy" id="2341117"/>
    <lineage>
        <taxon>Bacteria</taxon>
        <taxon>Pseudomonadati</taxon>
        <taxon>Bacteroidota</taxon>
        <taxon>Chitinophagia</taxon>
        <taxon>Chitinophagales</taxon>
        <taxon>Chitinophagaceae</taxon>
        <taxon>Arachidicoccus</taxon>
    </lineage>
</organism>